<gene>
    <name evidence="3" type="ORF">GPM918_LOCUS40528</name>
    <name evidence="2" type="ORF">OVA965_LOCUS27205</name>
    <name evidence="5" type="ORF">SRO942_LOCUS41475</name>
    <name evidence="4" type="ORF">TMI583_LOCUS27949</name>
</gene>
<reference evidence="3" key="1">
    <citation type="submission" date="2021-02" db="EMBL/GenBank/DDBJ databases">
        <authorList>
            <person name="Nowell W R."/>
        </authorList>
    </citation>
    <scope>NUCLEOTIDE SEQUENCE</scope>
</reference>
<dbReference type="Pfam" id="PF03479">
    <property type="entry name" value="PCC"/>
    <property type="match status" value="1"/>
</dbReference>
<dbReference type="EMBL" id="CAJNOQ010030155">
    <property type="protein sequence ID" value="CAF1573020.1"/>
    <property type="molecule type" value="Genomic_DNA"/>
</dbReference>
<dbReference type="EMBL" id="CAJNOK010017841">
    <property type="protein sequence ID" value="CAF1271449.1"/>
    <property type="molecule type" value="Genomic_DNA"/>
</dbReference>
<evidence type="ECO:0000313" key="5">
    <source>
        <dbReference type="EMBL" id="CAF4436826.1"/>
    </source>
</evidence>
<dbReference type="InterPro" id="IPR005175">
    <property type="entry name" value="PPC_dom"/>
</dbReference>
<sequence>MPFFSETYHAILARSQAHFEKKRQSRRTKIVPVATSIRCYPGRYGPGVELIESIHDLMEDCNLKATFIMTCIGNIKSYIIKIFNTLEHKSVNSICDIVSLVGTFDSEGGHHVYGSFADAKGNIISGQIESLIVHQTVEILLAECNDAIFTRERDARTGENELVIKRKAFTEQD</sequence>
<dbReference type="OrthoDB" id="2156856at2759"/>
<feature type="domain" description="PPC" evidence="1">
    <location>
        <begin position="34"/>
        <end position="165"/>
    </location>
</feature>
<evidence type="ECO:0000313" key="4">
    <source>
        <dbReference type="EMBL" id="CAF4076925.1"/>
    </source>
</evidence>
<organism evidence="3 6">
    <name type="scientific">Didymodactylos carnosus</name>
    <dbReference type="NCBI Taxonomy" id="1234261"/>
    <lineage>
        <taxon>Eukaryota</taxon>
        <taxon>Metazoa</taxon>
        <taxon>Spiralia</taxon>
        <taxon>Gnathifera</taxon>
        <taxon>Rotifera</taxon>
        <taxon>Eurotatoria</taxon>
        <taxon>Bdelloidea</taxon>
        <taxon>Philodinida</taxon>
        <taxon>Philodinidae</taxon>
        <taxon>Didymodactylos</taxon>
    </lineage>
</organism>
<name>A0A815YPQ6_9BILA</name>
<evidence type="ECO:0000313" key="6">
    <source>
        <dbReference type="Proteomes" id="UP000663829"/>
    </source>
</evidence>
<comment type="caution">
    <text evidence="3">The sequence shown here is derived from an EMBL/GenBank/DDBJ whole genome shotgun (WGS) entry which is preliminary data.</text>
</comment>
<dbReference type="EMBL" id="CAJOBA010039401">
    <property type="protein sequence ID" value="CAF4076925.1"/>
    <property type="molecule type" value="Genomic_DNA"/>
</dbReference>
<accession>A0A815YPQ6</accession>
<dbReference type="Proteomes" id="UP000677228">
    <property type="component" value="Unassembled WGS sequence"/>
</dbReference>
<dbReference type="PROSITE" id="PS51742">
    <property type="entry name" value="PPC"/>
    <property type="match status" value="1"/>
</dbReference>
<dbReference type="PANTHER" id="PTHR34988:SF1">
    <property type="entry name" value="DNA-BINDING PROTEIN"/>
    <property type="match status" value="1"/>
</dbReference>
<dbReference type="Proteomes" id="UP000681722">
    <property type="component" value="Unassembled WGS sequence"/>
</dbReference>
<proteinExistence type="predicted"/>
<evidence type="ECO:0000313" key="3">
    <source>
        <dbReference type="EMBL" id="CAF1573020.1"/>
    </source>
</evidence>
<keyword evidence="6" id="KW-1185">Reference proteome</keyword>
<dbReference type="AlphaFoldDB" id="A0A815YPQ6"/>
<dbReference type="Proteomes" id="UP000682733">
    <property type="component" value="Unassembled WGS sequence"/>
</dbReference>
<evidence type="ECO:0000259" key="1">
    <source>
        <dbReference type="PROSITE" id="PS51742"/>
    </source>
</evidence>
<dbReference type="PANTHER" id="PTHR34988">
    <property type="entry name" value="PROTEIN, PUTATIVE-RELATED"/>
    <property type="match status" value="1"/>
</dbReference>
<evidence type="ECO:0000313" key="2">
    <source>
        <dbReference type="EMBL" id="CAF1271449.1"/>
    </source>
</evidence>
<dbReference type="EMBL" id="CAJOBC010096001">
    <property type="protein sequence ID" value="CAF4436826.1"/>
    <property type="molecule type" value="Genomic_DNA"/>
</dbReference>
<protein>
    <recommendedName>
        <fullName evidence="1">PPC domain-containing protein</fullName>
    </recommendedName>
</protein>
<dbReference type="Gene3D" id="3.30.1330.80">
    <property type="entry name" value="Hypothetical protein, similar to alpha- acetolactate decarboxylase, domain 2"/>
    <property type="match status" value="1"/>
</dbReference>
<dbReference type="Proteomes" id="UP000663829">
    <property type="component" value="Unassembled WGS sequence"/>
</dbReference>
<dbReference type="SUPFAM" id="SSF117856">
    <property type="entry name" value="AF0104/ALDC/Ptd012-like"/>
    <property type="match status" value="1"/>
</dbReference>